<sequence>MIQIPLVFKTRMLKNISMNFKERHSFKKGD</sequence>
<evidence type="ECO:0000313" key="2">
    <source>
        <dbReference type="Proteomes" id="UP000593572"/>
    </source>
</evidence>
<name>A0A7J8MRF2_9ROSI</name>
<evidence type="ECO:0000313" key="1">
    <source>
        <dbReference type="EMBL" id="MBA0567152.1"/>
    </source>
</evidence>
<dbReference type="EMBL" id="JABEZX010000009">
    <property type="protein sequence ID" value="MBA0567152.1"/>
    <property type="molecule type" value="Genomic_DNA"/>
</dbReference>
<reference evidence="1 2" key="1">
    <citation type="journal article" date="2019" name="Genome Biol. Evol.">
        <title>Insights into the evolution of the New World diploid cottons (Gossypium, subgenus Houzingenia) based on genome sequencing.</title>
        <authorList>
            <person name="Grover C.E."/>
            <person name="Arick M.A. 2nd"/>
            <person name="Thrash A."/>
            <person name="Conover J.L."/>
            <person name="Sanders W.S."/>
            <person name="Peterson D.G."/>
            <person name="Frelichowski J.E."/>
            <person name="Scheffler J.A."/>
            <person name="Scheffler B.E."/>
            <person name="Wendel J.F."/>
        </authorList>
    </citation>
    <scope>NUCLEOTIDE SEQUENCE [LARGE SCALE GENOMIC DNA]</scope>
    <source>
        <strain evidence="1">157</strain>
        <tissue evidence="1">Leaf</tissue>
    </source>
</reference>
<comment type="caution">
    <text evidence="1">The sequence shown here is derived from an EMBL/GenBank/DDBJ whole genome shotgun (WGS) entry which is preliminary data.</text>
</comment>
<dbReference type="AlphaFoldDB" id="A0A7J8MRF2"/>
<accession>A0A7J8MRF2</accession>
<organism evidence="1 2">
    <name type="scientific">Gossypium lobatum</name>
    <dbReference type="NCBI Taxonomy" id="34289"/>
    <lineage>
        <taxon>Eukaryota</taxon>
        <taxon>Viridiplantae</taxon>
        <taxon>Streptophyta</taxon>
        <taxon>Embryophyta</taxon>
        <taxon>Tracheophyta</taxon>
        <taxon>Spermatophyta</taxon>
        <taxon>Magnoliopsida</taxon>
        <taxon>eudicotyledons</taxon>
        <taxon>Gunneridae</taxon>
        <taxon>Pentapetalae</taxon>
        <taxon>rosids</taxon>
        <taxon>malvids</taxon>
        <taxon>Malvales</taxon>
        <taxon>Malvaceae</taxon>
        <taxon>Malvoideae</taxon>
        <taxon>Gossypium</taxon>
    </lineage>
</organism>
<proteinExistence type="predicted"/>
<protein>
    <submittedName>
        <fullName evidence="1">Uncharacterized protein</fullName>
    </submittedName>
</protein>
<keyword evidence="2" id="KW-1185">Reference proteome</keyword>
<gene>
    <name evidence="1" type="ORF">Golob_011908</name>
</gene>
<dbReference type="Proteomes" id="UP000593572">
    <property type="component" value="Unassembled WGS sequence"/>
</dbReference>